<dbReference type="VEuPathDB" id="FungiDB:FUN_002444"/>
<dbReference type="AlphaFoldDB" id="A0A2N0PEM4"/>
<sequence length="157" mass="18555">MFIIHIFHIRKEISRQYIPLTAIIIWSKFGGNKDNCRILLLLLQSYSDGEPPYDMEYTDDYDIPELWWSTYIDRLQSMAQMHLYYITNAKTELKFSSSDLSENELETALQEITAAIINNNDLFIDDILDQQPDESIYYEDSNIDFEAIFDEESEINQ</sequence>
<reference evidence="1 2" key="1">
    <citation type="submission" date="2016-04" db="EMBL/GenBank/DDBJ databases">
        <title>Genome analyses suggest a sexual origin of heterokaryosis in a supposedly ancient asexual fungus.</title>
        <authorList>
            <person name="Ropars J."/>
            <person name="Sedzielewska K."/>
            <person name="Noel J."/>
            <person name="Charron P."/>
            <person name="Farinelli L."/>
            <person name="Marton T."/>
            <person name="Kruger M."/>
            <person name="Pelin A."/>
            <person name="Brachmann A."/>
            <person name="Corradi N."/>
        </authorList>
    </citation>
    <scope>NUCLEOTIDE SEQUENCE [LARGE SCALE GENOMIC DNA]</scope>
    <source>
        <strain evidence="1 2">A5</strain>
    </source>
</reference>
<protein>
    <submittedName>
        <fullName evidence="1">Uncharacterized protein</fullName>
    </submittedName>
</protein>
<evidence type="ECO:0000313" key="2">
    <source>
        <dbReference type="Proteomes" id="UP000232722"/>
    </source>
</evidence>
<dbReference type="VEuPathDB" id="FungiDB:RhiirFUN_000298"/>
<dbReference type="Proteomes" id="UP000232722">
    <property type="component" value="Unassembled WGS sequence"/>
</dbReference>
<gene>
    <name evidence="1" type="ORF">RhiirA5_421126</name>
</gene>
<dbReference type="EMBL" id="LLXJ01000899">
    <property type="protein sequence ID" value="PKC05262.1"/>
    <property type="molecule type" value="Genomic_DNA"/>
</dbReference>
<reference evidence="1 2" key="2">
    <citation type="submission" date="2017-09" db="EMBL/GenBank/DDBJ databases">
        <title>Extensive intraspecific genome diversity in a model arbuscular mycorrhizal fungus.</title>
        <authorList>
            <person name="Chen E.C."/>
            <person name="Morin E."/>
            <person name="Beaudet D."/>
            <person name="Noel J."/>
            <person name="Ndikumana S."/>
            <person name="Charron P."/>
            <person name="St-Onge C."/>
            <person name="Giorgi J."/>
            <person name="Grigoriev I.V."/>
            <person name="Roux C."/>
            <person name="Martin F.M."/>
            <person name="Corradi N."/>
        </authorList>
    </citation>
    <scope>NUCLEOTIDE SEQUENCE [LARGE SCALE GENOMIC DNA]</scope>
    <source>
        <strain evidence="1 2">A5</strain>
    </source>
</reference>
<evidence type="ECO:0000313" key="1">
    <source>
        <dbReference type="EMBL" id="PKC05262.1"/>
    </source>
</evidence>
<organism evidence="1 2">
    <name type="scientific">Rhizophagus irregularis</name>
    <dbReference type="NCBI Taxonomy" id="588596"/>
    <lineage>
        <taxon>Eukaryota</taxon>
        <taxon>Fungi</taxon>
        <taxon>Fungi incertae sedis</taxon>
        <taxon>Mucoromycota</taxon>
        <taxon>Glomeromycotina</taxon>
        <taxon>Glomeromycetes</taxon>
        <taxon>Glomerales</taxon>
        <taxon>Glomeraceae</taxon>
        <taxon>Rhizophagus</taxon>
    </lineage>
</organism>
<proteinExistence type="predicted"/>
<comment type="caution">
    <text evidence="1">The sequence shown here is derived from an EMBL/GenBank/DDBJ whole genome shotgun (WGS) entry which is preliminary data.</text>
</comment>
<accession>A0A2N0PEM4</accession>
<name>A0A2N0PEM4_9GLOM</name>